<protein>
    <recommendedName>
        <fullName evidence="1">YopX protein domain-containing protein</fullName>
    </recommendedName>
</protein>
<gene>
    <name evidence="2" type="ORF">FLK61_26090</name>
</gene>
<dbReference type="AlphaFoldDB" id="A0A859FCE5"/>
<dbReference type="KEGG" id="psua:FLK61_26090"/>
<accession>A0A859FCE5</accession>
<dbReference type="Pfam" id="PF09643">
    <property type="entry name" value="YopX"/>
    <property type="match status" value="1"/>
</dbReference>
<evidence type="ECO:0000259" key="1">
    <source>
        <dbReference type="Pfam" id="PF09643"/>
    </source>
</evidence>
<sequence>MREVKYRIYSKSRKEMFPDGFGESVCSGMIKMALAYNEQSIKLGKGPVFSKDSLPKTGIYLPTDDKDLIFMDYTGLIDKTSNRIFNGDILKDDEKFLWKVHFKQGAYYAECNDLMADQLLSSVNLYCKVVGNVYDNADLLRV</sequence>
<organism evidence="2 3">
    <name type="scientific">Paenalkalicoccus suaedae</name>
    <dbReference type="NCBI Taxonomy" id="2592382"/>
    <lineage>
        <taxon>Bacteria</taxon>
        <taxon>Bacillati</taxon>
        <taxon>Bacillota</taxon>
        <taxon>Bacilli</taxon>
        <taxon>Bacillales</taxon>
        <taxon>Bacillaceae</taxon>
        <taxon>Paenalkalicoccus</taxon>
    </lineage>
</organism>
<dbReference type="Proteomes" id="UP000318138">
    <property type="component" value="Chromosome"/>
</dbReference>
<proteinExistence type="predicted"/>
<keyword evidence="3" id="KW-1185">Reference proteome</keyword>
<evidence type="ECO:0000313" key="3">
    <source>
        <dbReference type="Proteomes" id="UP000318138"/>
    </source>
</evidence>
<dbReference type="Gene3D" id="2.30.30.290">
    <property type="entry name" value="YopX-like domains"/>
    <property type="match status" value="1"/>
</dbReference>
<dbReference type="EMBL" id="CP041372">
    <property type="protein sequence ID" value="QKS70234.1"/>
    <property type="molecule type" value="Genomic_DNA"/>
</dbReference>
<dbReference type="RefSeq" id="WP_176008274.1">
    <property type="nucleotide sequence ID" value="NZ_CP041372.2"/>
</dbReference>
<feature type="domain" description="YopX protein" evidence="1">
    <location>
        <begin position="5"/>
        <end position="140"/>
    </location>
</feature>
<reference evidence="3" key="1">
    <citation type="submission" date="2019-07" db="EMBL/GenBank/DDBJ databases">
        <title>Bacillus alkalisoli sp. nov. isolated from saline soil.</title>
        <authorList>
            <person name="Sun J.-Q."/>
            <person name="Xu L."/>
        </authorList>
    </citation>
    <scope>NUCLEOTIDE SEQUENCE [LARGE SCALE GENOMIC DNA]</scope>
    <source>
        <strain evidence="3">M4U3P1</strain>
    </source>
</reference>
<name>A0A859FCE5_9BACI</name>
<dbReference type="InterPro" id="IPR019096">
    <property type="entry name" value="YopX_protein"/>
</dbReference>
<evidence type="ECO:0000313" key="2">
    <source>
        <dbReference type="EMBL" id="QKS70234.1"/>
    </source>
</evidence>
<dbReference type="InterPro" id="IPR023385">
    <property type="entry name" value="YopX-like_C"/>
</dbReference>
<dbReference type="SUPFAM" id="SSF159006">
    <property type="entry name" value="YopX-like"/>
    <property type="match status" value="1"/>
</dbReference>